<evidence type="ECO:0000256" key="2">
    <source>
        <dbReference type="SAM" id="MobiDB-lite"/>
    </source>
</evidence>
<feature type="region of interest" description="Disordered" evidence="2">
    <location>
        <begin position="545"/>
        <end position="624"/>
    </location>
</feature>
<feature type="compositionally biased region" description="Basic and acidic residues" evidence="2">
    <location>
        <begin position="605"/>
        <end position="619"/>
    </location>
</feature>
<feature type="region of interest" description="Disordered" evidence="2">
    <location>
        <begin position="642"/>
        <end position="698"/>
    </location>
</feature>
<feature type="region of interest" description="Disordered" evidence="2">
    <location>
        <begin position="441"/>
        <end position="470"/>
    </location>
</feature>
<dbReference type="PANTHER" id="PTHR42041">
    <property type="entry name" value="DNA ENDONUCLEASE ACTIVATOR CTP1 C-TERMINAL DOMAIN-CONTAINING PROTEIN"/>
    <property type="match status" value="1"/>
</dbReference>
<organism evidence="3 4">
    <name type="scientific">Zymoseptoria brevis</name>
    <dbReference type="NCBI Taxonomy" id="1047168"/>
    <lineage>
        <taxon>Eukaryota</taxon>
        <taxon>Fungi</taxon>
        <taxon>Dikarya</taxon>
        <taxon>Ascomycota</taxon>
        <taxon>Pezizomycotina</taxon>
        <taxon>Dothideomycetes</taxon>
        <taxon>Dothideomycetidae</taxon>
        <taxon>Mycosphaerellales</taxon>
        <taxon>Mycosphaerellaceae</taxon>
        <taxon>Zymoseptoria</taxon>
    </lineage>
</organism>
<feature type="region of interest" description="Disordered" evidence="2">
    <location>
        <begin position="315"/>
        <end position="340"/>
    </location>
</feature>
<feature type="compositionally biased region" description="Basic and acidic residues" evidence="2">
    <location>
        <begin position="587"/>
        <end position="596"/>
    </location>
</feature>
<dbReference type="PANTHER" id="PTHR42041:SF1">
    <property type="entry name" value="DNA ENDONUCLEASE ACTIVATOR CTP1 C-TERMINAL DOMAIN-CONTAINING PROTEIN"/>
    <property type="match status" value="1"/>
</dbReference>
<reference evidence="3 4" key="1">
    <citation type="submission" date="2015-03" db="EMBL/GenBank/DDBJ databases">
        <title>RNA-seq based gene annotation and comparative genomics of four Zymoseptoria species reveal species-specific pathogenicity related genes and transposable element activity.</title>
        <authorList>
            <person name="Grandaubert J."/>
            <person name="Bhattacharyya A."/>
            <person name="Stukenbrock E.H."/>
        </authorList>
    </citation>
    <scope>NUCLEOTIDE SEQUENCE [LARGE SCALE GENOMIC DNA]</scope>
    <source>
        <strain evidence="3 4">Zb18110</strain>
    </source>
</reference>
<accession>A0A0F4GCL9</accession>
<feature type="region of interest" description="Disordered" evidence="2">
    <location>
        <begin position="508"/>
        <end position="529"/>
    </location>
</feature>
<feature type="compositionally biased region" description="Polar residues" evidence="2">
    <location>
        <begin position="49"/>
        <end position="67"/>
    </location>
</feature>
<comment type="caution">
    <text evidence="3">The sequence shown here is derived from an EMBL/GenBank/DDBJ whole genome shotgun (WGS) entry which is preliminary data.</text>
</comment>
<feature type="compositionally biased region" description="Low complexity" evidence="2">
    <location>
        <begin position="684"/>
        <end position="698"/>
    </location>
</feature>
<gene>
    <name evidence="3" type="ORF">TI39_contig4134g00046</name>
</gene>
<keyword evidence="1" id="KW-0175">Coiled coil</keyword>
<feature type="compositionally biased region" description="Low complexity" evidence="2">
    <location>
        <begin position="38"/>
        <end position="48"/>
    </location>
</feature>
<sequence length="698" mass="78380">MSTEVADMESAFRFPSRESQPLHPLSPERVNGSKRPTSISSMTSKFSSAVESTDSTENPSPRSSPTRKANLFADYNPHARSPVKENGFALPGSPSLPEIHAFRSHARTNSDVQGLVKRFEILDVRDRDAELADRSKRHEAELRRAQIAREEAESDVKRLREETRRLKKEGDEGRDRERKVGKRLEVVMEEFANFKEAHASQSAVYEKEVRKARKEAFKNSSMVLKIQEELKSTRSSLRITQSGLDMEKRKLAQRDEETFNAQYSLVALQEELDKLRVQLQVAEDEKNALKTSLKEEEVARVAAEGMIALPASVDEDELMGSPQRRSPAKRTASPLSDDKENAGVVTKKMLESRRFDEELAYERTRREHAEELAEFLRLECHFRCCPCRASDHAGQDQQLPVAGELGQAFESIRSEMRTILTPPANVDDENDTMIVQKPHNDENTQQNEDEQEPKEEPKEQPDVEMDQAPLLQLPEDFDRSLTMMDEIAPEPTEAPLTEDPVEAGCAVEDEAEPEQEHLVTPQHQSETELPEDAYEEEVVIAQTQKVPLLPSSPPPRTLSPPQTTTPYRSIRTYTTTIPMKFTPSKPSFERAGSRSEDEQEEDAETVPHPEHNMSPRERTTSAPTFDRAAALAAIAWRRGRAKSIADGQATPRKQMLEGVSKADRRDVSAPMLGQKTTGGNAYKGAASAGRAPARGRLT</sequence>
<feature type="region of interest" description="Disordered" evidence="2">
    <location>
        <begin position="1"/>
        <end position="110"/>
    </location>
</feature>
<dbReference type="EMBL" id="LAFY01004093">
    <property type="protein sequence ID" value="KJX95079.1"/>
    <property type="molecule type" value="Genomic_DNA"/>
</dbReference>
<evidence type="ECO:0000313" key="4">
    <source>
        <dbReference type="Proteomes" id="UP000033647"/>
    </source>
</evidence>
<feature type="coiled-coil region" evidence="1">
    <location>
        <begin position="135"/>
        <end position="215"/>
    </location>
</feature>
<name>A0A0F4GCL9_9PEZI</name>
<evidence type="ECO:0000256" key="1">
    <source>
        <dbReference type="SAM" id="Coils"/>
    </source>
</evidence>
<proteinExistence type="predicted"/>
<evidence type="ECO:0000313" key="3">
    <source>
        <dbReference type="EMBL" id="KJX95079.1"/>
    </source>
</evidence>
<feature type="coiled-coil region" evidence="1">
    <location>
        <begin position="265"/>
        <end position="299"/>
    </location>
</feature>
<protein>
    <submittedName>
        <fullName evidence="3">Uncharacterized protein</fullName>
    </submittedName>
</protein>
<dbReference type="Proteomes" id="UP000033647">
    <property type="component" value="Unassembled WGS sequence"/>
</dbReference>
<keyword evidence="4" id="KW-1185">Reference proteome</keyword>
<dbReference type="OrthoDB" id="4495335at2759"/>
<dbReference type="AlphaFoldDB" id="A0A0F4GCL9"/>